<reference evidence="2 3" key="1">
    <citation type="journal article" date="2004" name="Nature">
        <title>Genome evolution in yeasts.</title>
        <authorList>
            <consortium name="Genolevures"/>
            <person name="Dujon B."/>
            <person name="Sherman D."/>
            <person name="Fischer G."/>
            <person name="Durrens P."/>
            <person name="Casaregola S."/>
            <person name="Lafontaine I."/>
            <person name="de Montigny J."/>
            <person name="Marck C."/>
            <person name="Neuveglise C."/>
            <person name="Talla E."/>
            <person name="Goffard N."/>
            <person name="Frangeul L."/>
            <person name="Aigle M."/>
            <person name="Anthouard V."/>
            <person name="Babour A."/>
            <person name="Barbe V."/>
            <person name="Barnay S."/>
            <person name="Blanchin S."/>
            <person name="Beckerich J.M."/>
            <person name="Beyne E."/>
            <person name="Bleykasten C."/>
            <person name="Boisrame A."/>
            <person name="Boyer J."/>
            <person name="Cattolico L."/>
            <person name="Confanioleri F."/>
            <person name="de Daruvar A."/>
            <person name="Despons L."/>
            <person name="Fabre E."/>
            <person name="Fairhead C."/>
            <person name="Ferry-Dumazet H."/>
            <person name="Groppi A."/>
            <person name="Hantraye F."/>
            <person name="Hennequin C."/>
            <person name="Jauniaux N."/>
            <person name="Joyet P."/>
            <person name="Kachouri R."/>
            <person name="Kerrest A."/>
            <person name="Koszul R."/>
            <person name="Lemaire M."/>
            <person name="Lesur I."/>
            <person name="Ma L."/>
            <person name="Muller H."/>
            <person name="Nicaud J.M."/>
            <person name="Nikolski M."/>
            <person name="Oztas S."/>
            <person name="Ozier-Kalogeropoulos O."/>
            <person name="Pellenz S."/>
            <person name="Potier S."/>
            <person name="Richard G.F."/>
            <person name="Straub M.L."/>
            <person name="Suleau A."/>
            <person name="Swennene D."/>
            <person name="Tekaia F."/>
            <person name="Wesolowski-Louvel M."/>
            <person name="Westhof E."/>
            <person name="Wirth B."/>
            <person name="Zeniou-Meyer M."/>
            <person name="Zivanovic I."/>
            <person name="Bolotin-Fukuhara M."/>
            <person name="Thierry A."/>
            <person name="Bouchier C."/>
            <person name="Caudron B."/>
            <person name="Scarpelli C."/>
            <person name="Gaillardin C."/>
            <person name="Weissenbach J."/>
            <person name="Wincker P."/>
            <person name="Souciet J.L."/>
        </authorList>
    </citation>
    <scope>NUCLEOTIDE SEQUENCE [LARGE SCALE GENOMIC DNA]</scope>
    <source>
        <strain evidence="3">ATCC 2001 / BCRC 20586 / JCM 3761 / NBRC 0622 / NRRL Y-65 / CBS 138</strain>
    </source>
</reference>
<sequence>MIQGSIKNKLTHVKSLGTVPIKHTIPSRHDSRNKEIVGRVVKQLEFDKYNVQYSRESLKRCLYPSKDILVPIDADRKVEVRNKVLIGQGRHLLNLQWNIAMLRLFKRTPDNLNGFDFNYSEKSSILAELRQRDITRLYVQYLRDHDLKGIARIEIPADRVSSRLQKRQDLQAFLGIMGYISLLNSEPTLINFINRSIIIKIINPLIS</sequence>
<accession>Q6FWE9</accession>
<dbReference type="RefSeq" id="XP_445445.1">
    <property type="nucleotide sequence ID" value="XM_445445.1"/>
</dbReference>
<dbReference type="OMA" id="THEDHIV"/>
<name>Q6FWE9_CANGA</name>
<dbReference type="HOGENOM" id="CLU_1326217_0_0_1"/>
<proteinExistence type="predicted"/>
<evidence type="ECO:0000313" key="2">
    <source>
        <dbReference type="EMBL" id="CAG58356.1"/>
    </source>
</evidence>
<dbReference type="AlphaFoldDB" id="Q6FWE9"/>
<dbReference type="InParanoid" id="Q6FWE9"/>
<gene>
    <name evidence="1 2" type="ordered locus">CAGL0D00726g</name>
</gene>
<keyword evidence="3" id="KW-1185">Reference proteome</keyword>
<dbReference type="KEGG" id="cgr:2887193"/>
<dbReference type="CGD" id="CAL0128115">
    <property type="gene designation" value="CAGL0D00726g"/>
</dbReference>
<protein>
    <submittedName>
        <fullName evidence="2">Uncharacterized protein</fullName>
    </submittedName>
</protein>
<dbReference type="EMBL" id="CR380950">
    <property type="protein sequence ID" value="CAG58356.1"/>
    <property type="molecule type" value="Genomic_DNA"/>
</dbReference>
<dbReference type="VEuPathDB" id="FungiDB:CAGL0D00726g"/>
<dbReference type="Proteomes" id="UP000002428">
    <property type="component" value="Chromosome D"/>
</dbReference>
<organism evidence="2 3">
    <name type="scientific">Candida glabrata (strain ATCC 2001 / BCRC 20586 / JCM 3761 / NBRC 0622 / NRRL Y-65 / CBS 138)</name>
    <name type="common">Yeast</name>
    <name type="synonym">Nakaseomyces glabratus</name>
    <dbReference type="NCBI Taxonomy" id="284593"/>
    <lineage>
        <taxon>Eukaryota</taxon>
        <taxon>Fungi</taxon>
        <taxon>Dikarya</taxon>
        <taxon>Ascomycota</taxon>
        <taxon>Saccharomycotina</taxon>
        <taxon>Saccharomycetes</taxon>
        <taxon>Saccharomycetales</taxon>
        <taxon>Saccharomycetaceae</taxon>
        <taxon>Nakaseomyces</taxon>
    </lineage>
</organism>
<evidence type="ECO:0000313" key="3">
    <source>
        <dbReference type="Proteomes" id="UP000002428"/>
    </source>
</evidence>
<dbReference type="eggNOG" id="ENOG502S5RW">
    <property type="taxonomic scope" value="Eukaryota"/>
</dbReference>
<evidence type="ECO:0000313" key="1">
    <source>
        <dbReference type="CGD" id="CAL0128115"/>
    </source>
</evidence>